<keyword evidence="2" id="KW-1185">Reference proteome</keyword>
<comment type="caution">
    <text evidence="1">The sequence shown here is derived from an EMBL/GenBank/DDBJ whole genome shotgun (WGS) entry which is preliminary data.</text>
</comment>
<reference evidence="1" key="2">
    <citation type="submission" date="2020-11" db="EMBL/GenBank/DDBJ databases">
        <authorList>
            <person name="McCartney M.A."/>
            <person name="Auch B."/>
            <person name="Kono T."/>
            <person name="Mallez S."/>
            <person name="Becker A."/>
            <person name="Gohl D.M."/>
            <person name="Silverstein K.A.T."/>
            <person name="Koren S."/>
            <person name="Bechman K.B."/>
            <person name="Herman A."/>
            <person name="Abrahante J.E."/>
            <person name="Garbe J."/>
        </authorList>
    </citation>
    <scope>NUCLEOTIDE SEQUENCE</scope>
    <source>
        <strain evidence="1">Duluth1</strain>
        <tissue evidence="1">Whole animal</tissue>
    </source>
</reference>
<dbReference type="Proteomes" id="UP000828390">
    <property type="component" value="Unassembled WGS sequence"/>
</dbReference>
<name>A0A9D4RZD5_DREPO</name>
<organism evidence="1 2">
    <name type="scientific">Dreissena polymorpha</name>
    <name type="common">Zebra mussel</name>
    <name type="synonym">Mytilus polymorpha</name>
    <dbReference type="NCBI Taxonomy" id="45954"/>
    <lineage>
        <taxon>Eukaryota</taxon>
        <taxon>Metazoa</taxon>
        <taxon>Spiralia</taxon>
        <taxon>Lophotrochozoa</taxon>
        <taxon>Mollusca</taxon>
        <taxon>Bivalvia</taxon>
        <taxon>Autobranchia</taxon>
        <taxon>Heteroconchia</taxon>
        <taxon>Euheterodonta</taxon>
        <taxon>Imparidentia</taxon>
        <taxon>Neoheterodontei</taxon>
        <taxon>Myida</taxon>
        <taxon>Dreissenoidea</taxon>
        <taxon>Dreissenidae</taxon>
        <taxon>Dreissena</taxon>
    </lineage>
</organism>
<dbReference type="EMBL" id="JAIWYP010000001">
    <property type="protein sequence ID" value="KAH3884192.1"/>
    <property type="molecule type" value="Genomic_DNA"/>
</dbReference>
<evidence type="ECO:0000313" key="2">
    <source>
        <dbReference type="Proteomes" id="UP000828390"/>
    </source>
</evidence>
<dbReference type="AlphaFoldDB" id="A0A9D4RZD5"/>
<sequence length="72" mass="7876">MQEKTKMAADNPARLGLTINRGKSKVFRTNASNNTPIPVQGEALEEMESFTYLCSILDNQGCTDADVITRIG</sequence>
<reference evidence="1" key="1">
    <citation type="journal article" date="2019" name="bioRxiv">
        <title>The Genome of the Zebra Mussel, Dreissena polymorpha: A Resource for Invasive Species Research.</title>
        <authorList>
            <person name="McCartney M.A."/>
            <person name="Auch B."/>
            <person name="Kono T."/>
            <person name="Mallez S."/>
            <person name="Zhang Y."/>
            <person name="Obille A."/>
            <person name="Becker A."/>
            <person name="Abrahante J.E."/>
            <person name="Garbe J."/>
            <person name="Badalamenti J.P."/>
            <person name="Herman A."/>
            <person name="Mangelson H."/>
            <person name="Liachko I."/>
            <person name="Sullivan S."/>
            <person name="Sone E.D."/>
            <person name="Koren S."/>
            <person name="Silverstein K.A.T."/>
            <person name="Beckman K.B."/>
            <person name="Gohl D.M."/>
        </authorList>
    </citation>
    <scope>NUCLEOTIDE SEQUENCE</scope>
    <source>
        <strain evidence="1">Duluth1</strain>
        <tissue evidence="1">Whole animal</tissue>
    </source>
</reference>
<evidence type="ECO:0000313" key="1">
    <source>
        <dbReference type="EMBL" id="KAH3884192.1"/>
    </source>
</evidence>
<accession>A0A9D4RZD5</accession>
<gene>
    <name evidence="1" type="ORF">DPMN_008165</name>
</gene>
<evidence type="ECO:0008006" key="3">
    <source>
        <dbReference type="Google" id="ProtNLM"/>
    </source>
</evidence>
<protein>
    <recommendedName>
        <fullName evidence="3">Reverse transcriptase</fullName>
    </recommendedName>
</protein>
<proteinExistence type="predicted"/>